<dbReference type="Gene3D" id="1.20.120.1770">
    <property type="match status" value="1"/>
</dbReference>
<feature type="transmembrane region" description="Helical" evidence="8">
    <location>
        <begin position="315"/>
        <end position="333"/>
    </location>
</feature>
<feature type="chain" id="PRO_5043051658" description="Cytochrome b561 domain-containing protein" evidence="9">
    <location>
        <begin position="20"/>
        <end position="439"/>
    </location>
</feature>
<keyword evidence="9" id="KW-0732">Signal</keyword>
<evidence type="ECO:0000256" key="2">
    <source>
        <dbReference type="ARBA" id="ARBA00022448"/>
    </source>
</evidence>
<dbReference type="PANTHER" id="PTHR47797">
    <property type="entry name" value="DEHYDROGENASE, PUTATIVE (AFU_ORTHOLOGUE AFUA_8G05805)-RELATED"/>
    <property type="match status" value="1"/>
</dbReference>
<evidence type="ECO:0000256" key="3">
    <source>
        <dbReference type="ARBA" id="ARBA00022692"/>
    </source>
</evidence>
<dbReference type="InterPro" id="IPR005018">
    <property type="entry name" value="DOMON_domain"/>
</dbReference>
<evidence type="ECO:0000256" key="7">
    <source>
        <dbReference type="SAM" id="MobiDB-lite"/>
    </source>
</evidence>
<dbReference type="Proteomes" id="UP001310594">
    <property type="component" value="Unassembled WGS sequence"/>
</dbReference>
<dbReference type="SMART" id="SM00665">
    <property type="entry name" value="B561"/>
    <property type="match status" value="1"/>
</dbReference>
<dbReference type="AlphaFoldDB" id="A0AAN8A5J0"/>
<keyword evidence="2" id="KW-0813">Transport</keyword>
<evidence type="ECO:0000256" key="1">
    <source>
        <dbReference type="ARBA" id="ARBA00004370"/>
    </source>
</evidence>
<dbReference type="PANTHER" id="PTHR47797:SF1">
    <property type="entry name" value="CYTOCHROME B561 DOMAIN-CONTAINING PROTEIN-RELATED"/>
    <property type="match status" value="1"/>
</dbReference>
<keyword evidence="5 8" id="KW-1133">Transmembrane helix</keyword>
<dbReference type="InterPro" id="IPR015920">
    <property type="entry name" value="Cellobiose_DH-like_cyt"/>
</dbReference>
<keyword evidence="4" id="KW-0249">Electron transport</keyword>
<feature type="domain" description="Cytochrome b561" evidence="10">
    <location>
        <begin position="206"/>
        <end position="409"/>
    </location>
</feature>
<dbReference type="GO" id="GO:0016020">
    <property type="term" value="C:membrane"/>
    <property type="evidence" value="ECO:0007669"/>
    <property type="project" value="UniProtKB-SubCell"/>
</dbReference>
<name>A0AAN8A5J0_9PEZI</name>
<feature type="compositionally biased region" description="Low complexity" evidence="7">
    <location>
        <begin position="192"/>
        <end position="223"/>
    </location>
</feature>
<evidence type="ECO:0000313" key="12">
    <source>
        <dbReference type="Proteomes" id="UP001310594"/>
    </source>
</evidence>
<evidence type="ECO:0000256" key="6">
    <source>
        <dbReference type="ARBA" id="ARBA00023136"/>
    </source>
</evidence>
<proteinExistence type="predicted"/>
<dbReference type="Gene3D" id="2.60.40.1210">
    <property type="entry name" value="Cellobiose dehydrogenase, cytochrome domain"/>
    <property type="match status" value="1"/>
</dbReference>
<dbReference type="SMART" id="SM00664">
    <property type="entry name" value="DoH"/>
    <property type="match status" value="1"/>
</dbReference>
<feature type="transmembrane region" description="Helical" evidence="8">
    <location>
        <begin position="278"/>
        <end position="303"/>
    </location>
</feature>
<dbReference type="PROSITE" id="PS50939">
    <property type="entry name" value="CYTOCHROME_B561"/>
    <property type="match status" value="1"/>
</dbReference>
<dbReference type="CDD" id="cd08760">
    <property type="entry name" value="Cyt_b561_FRRS1_like"/>
    <property type="match status" value="1"/>
</dbReference>
<comment type="subcellular location">
    <subcellularLocation>
        <location evidence="1">Membrane</location>
    </subcellularLocation>
</comment>
<feature type="transmembrane region" description="Helical" evidence="8">
    <location>
        <begin position="249"/>
        <end position="271"/>
    </location>
</feature>
<evidence type="ECO:0000259" key="10">
    <source>
        <dbReference type="PROSITE" id="PS50939"/>
    </source>
</evidence>
<dbReference type="SUPFAM" id="SSF49344">
    <property type="entry name" value="CBD9-like"/>
    <property type="match status" value="1"/>
</dbReference>
<dbReference type="Pfam" id="PF16010">
    <property type="entry name" value="CDH-cyt"/>
    <property type="match status" value="1"/>
</dbReference>
<keyword evidence="3 8" id="KW-0812">Transmembrane</keyword>
<comment type="caution">
    <text evidence="11">The sequence shown here is derived from an EMBL/GenBank/DDBJ whole genome shotgun (WGS) entry which is preliminary data.</text>
</comment>
<feature type="region of interest" description="Disordered" evidence="7">
    <location>
        <begin position="187"/>
        <end position="241"/>
    </location>
</feature>
<gene>
    <name evidence="11" type="ORF">LTR97_000484</name>
</gene>
<evidence type="ECO:0000256" key="9">
    <source>
        <dbReference type="SAM" id="SignalP"/>
    </source>
</evidence>
<evidence type="ECO:0000313" key="11">
    <source>
        <dbReference type="EMBL" id="KAK5707945.1"/>
    </source>
</evidence>
<protein>
    <recommendedName>
        <fullName evidence="10">Cytochrome b561 domain-containing protein</fullName>
    </recommendedName>
</protein>
<dbReference type="InterPro" id="IPR006593">
    <property type="entry name" value="Cyt_b561/ferric_Rdtase_TM"/>
</dbReference>
<organism evidence="11 12">
    <name type="scientific">Elasticomyces elasticus</name>
    <dbReference type="NCBI Taxonomy" id="574655"/>
    <lineage>
        <taxon>Eukaryota</taxon>
        <taxon>Fungi</taxon>
        <taxon>Dikarya</taxon>
        <taxon>Ascomycota</taxon>
        <taxon>Pezizomycotina</taxon>
        <taxon>Dothideomycetes</taxon>
        <taxon>Dothideomycetidae</taxon>
        <taxon>Mycosphaerellales</taxon>
        <taxon>Teratosphaeriaceae</taxon>
        <taxon>Elasticomyces</taxon>
    </lineage>
</organism>
<dbReference type="CDD" id="cd09630">
    <property type="entry name" value="CDH_like_cytochrome"/>
    <property type="match status" value="1"/>
</dbReference>
<reference evidence="11" key="1">
    <citation type="submission" date="2023-08" db="EMBL/GenBank/DDBJ databases">
        <title>Black Yeasts Isolated from many extreme environments.</title>
        <authorList>
            <person name="Coleine C."/>
            <person name="Stajich J.E."/>
            <person name="Selbmann L."/>
        </authorList>
    </citation>
    <scope>NUCLEOTIDE SEQUENCE</scope>
    <source>
        <strain evidence="11">CCFEE 5810</strain>
    </source>
</reference>
<evidence type="ECO:0000256" key="8">
    <source>
        <dbReference type="SAM" id="Phobius"/>
    </source>
</evidence>
<feature type="signal peptide" evidence="9">
    <location>
        <begin position="1"/>
        <end position="19"/>
    </location>
</feature>
<feature type="transmembrane region" description="Helical" evidence="8">
    <location>
        <begin position="381"/>
        <end position="400"/>
    </location>
</feature>
<sequence>MKTALLVAASLSLGATVHAAVSNTCPETDVCYGLAIPDATASSGTGDIYFQLSAPTTYQWIALGQGSSMSGSNIFIMYPSGDGNNVTVSPRLGTGHRQPQYNANARITLLEGSGIQDGVMTANVRCSSCNSWSGGSMDFSGSASRWIHAYRTGSALNSDDPAENLQQHNQAYPFSWDLSQARVTADGNPFVSSASNAPDSTPTTASAGSSGTSAIGNPNSGSGSNLGGGASPIDGVSQRQRQQERVQTAHAICASIAFVGLFPIGAIIVRVAGFKNLVWVHVATQTIALAVFIAAVGLGLYIATSGNQLNEAHPIIGLVLFVVLFFQPIFGWMHHRLFKKHGGRTAWSYAHLTVGRGAIVLGMINGGLGLQLAYANSSAKIAYGVVAGVVSATYLASIIFGEVKRKQNTRGYGANEKERARLDCEDSDSTGERVVVDRA</sequence>
<accession>A0AAN8A5J0</accession>
<evidence type="ECO:0000256" key="4">
    <source>
        <dbReference type="ARBA" id="ARBA00022982"/>
    </source>
</evidence>
<feature type="transmembrane region" description="Helical" evidence="8">
    <location>
        <begin position="354"/>
        <end position="375"/>
    </location>
</feature>
<evidence type="ECO:0000256" key="5">
    <source>
        <dbReference type="ARBA" id="ARBA00022989"/>
    </source>
</evidence>
<dbReference type="EMBL" id="JAVRQU010000001">
    <property type="protein sequence ID" value="KAK5707945.1"/>
    <property type="molecule type" value="Genomic_DNA"/>
</dbReference>
<keyword evidence="6 8" id="KW-0472">Membrane</keyword>